<reference evidence="1 2" key="1">
    <citation type="submission" date="2018-09" db="EMBL/GenBank/DDBJ databases">
        <title>Genomic Encyclopedia of Type Strains, Phase III (KMG-III): the genomes of soil and plant-associated and newly described type strains.</title>
        <authorList>
            <person name="Whitman W."/>
        </authorList>
    </citation>
    <scope>NUCLEOTIDE SEQUENCE [LARGE SCALE GENOMIC DNA]</scope>
    <source>
        <strain evidence="1 2">CECT 7938</strain>
    </source>
</reference>
<dbReference type="RefSeq" id="WP_120258601.1">
    <property type="nucleotide sequence ID" value="NZ_RAPY01000001.1"/>
</dbReference>
<dbReference type="AlphaFoldDB" id="A0A420BJY4"/>
<accession>A0A420BJY4</accession>
<dbReference type="Proteomes" id="UP000286246">
    <property type="component" value="Unassembled WGS sequence"/>
</dbReference>
<gene>
    <name evidence="1" type="ORF">DFQ12_1871</name>
</gene>
<organism evidence="1 2">
    <name type="scientific">Sphingobacterium detergens</name>
    <dbReference type="NCBI Taxonomy" id="1145106"/>
    <lineage>
        <taxon>Bacteria</taxon>
        <taxon>Pseudomonadati</taxon>
        <taxon>Bacteroidota</taxon>
        <taxon>Sphingobacteriia</taxon>
        <taxon>Sphingobacteriales</taxon>
        <taxon>Sphingobacteriaceae</taxon>
        <taxon>Sphingobacterium</taxon>
    </lineage>
</organism>
<evidence type="ECO:0000313" key="1">
    <source>
        <dbReference type="EMBL" id="RKE56997.1"/>
    </source>
</evidence>
<dbReference type="GO" id="GO:0015485">
    <property type="term" value="F:cholesterol binding"/>
    <property type="evidence" value="ECO:0007669"/>
    <property type="project" value="InterPro"/>
</dbReference>
<dbReference type="PROSITE" id="PS51257">
    <property type="entry name" value="PROKAR_LIPOPROTEIN"/>
    <property type="match status" value="1"/>
</dbReference>
<name>A0A420BJY4_SPHD1</name>
<evidence type="ECO:0000313" key="2">
    <source>
        <dbReference type="Proteomes" id="UP000286246"/>
    </source>
</evidence>
<comment type="caution">
    <text evidence="1">The sequence shown here is derived from an EMBL/GenBank/DDBJ whole genome shotgun (WGS) entry which is preliminary data.</text>
</comment>
<protein>
    <recommendedName>
        <fullName evidence="3">Thiol-activated cytolysin</fullName>
    </recommendedName>
</protein>
<sequence length="333" mass="37934">MRKPRAYLAVLFIAFFLGSCKKEAKNNGEIEKPIEPVLELTKQTLSFSEFGTDEDIMDQIFLGNMFRVDTIDGDPRLKLEPFTKYTKLPVRISSELYVGTSLELPSFAATRRYSEKMEKLASIYDKFIPGIWHPISDFKTLVVPFGFQKDILALLNSVMDSGKSDSKVSAGQSAIISFSNQGTYSIDMSLPKREELISMDEAKTLADANLYYVNTVVYGRTYMLVAKGPDSEQQLKETMGLVFSNKELNSLQKNILGRTTLFVYLRTGRSKEKLLLKATGEREIFQAMDKFVKAYEDTKNEYAYPVMYSLRSLRNLGKFEHSFIYACYFPVAK</sequence>
<dbReference type="InterPro" id="IPR036359">
    <property type="entry name" value="Thiol_cytolysin_sf"/>
</dbReference>
<proteinExistence type="predicted"/>
<keyword evidence="2" id="KW-1185">Reference proteome</keyword>
<dbReference type="SUPFAM" id="SSF56978">
    <property type="entry name" value="Perfringolysin"/>
    <property type="match status" value="1"/>
</dbReference>
<evidence type="ECO:0008006" key="3">
    <source>
        <dbReference type="Google" id="ProtNLM"/>
    </source>
</evidence>
<dbReference type="EMBL" id="RAPY01000001">
    <property type="protein sequence ID" value="RKE56997.1"/>
    <property type="molecule type" value="Genomic_DNA"/>
</dbReference>